<protein>
    <submittedName>
        <fullName evidence="1">Uncharacterized protein</fullName>
    </submittedName>
</protein>
<keyword evidence="2" id="KW-1185">Reference proteome</keyword>
<accession>A0A2P5FE23</accession>
<proteinExistence type="predicted"/>
<dbReference type="EMBL" id="JXTC01000041">
    <property type="protein sequence ID" value="PON96047.1"/>
    <property type="molecule type" value="Genomic_DNA"/>
</dbReference>
<comment type="caution">
    <text evidence="1">The sequence shown here is derived from an EMBL/GenBank/DDBJ whole genome shotgun (WGS) entry which is preliminary data.</text>
</comment>
<evidence type="ECO:0000313" key="1">
    <source>
        <dbReference type="EMBL" id="PON96047.1"/>
    </source>
</evidence>
<evidence type="ECO:0000313" key="2">
    <source>
        <dbReference type="Proteomes" id="UP000237000"/>
    </source>
</evidence>
<reference evidence="2" key="1">
    <citation type="submission" date="2016-06" db="EMBL/GenBank/DDBJ databases">
        <title>Parallel loss of symbiosis genes in relatives of nitrogen-fixing non-legume Parasponia.</title>
        <authorList>
            <person name="Van Velzen R."/>
            <person name="Holmer R."/>
            <person name="Bu F."/>
            <person name="Rutten L."/>
            <person name="Van Zeijl A."/>
            <person name="Liu W."/>
            <person name="Santuari L."/>
            <person name="Cao Q."/>
            <person name="Sharma T."/>
            <person name="Shen D."/>
            <person name="Roswanjaya Y."/>
            <person name="Wardhani T."/>
            <person name="Kalhor M.S."/>
            <person name="Jansen J."/>
            <person name="Van den Hoogen J."/>
            <person name="Gungor B."/>
            <person name="Hartog M."/>
            <person name="Hontelez J."/>
            <person name="Verver J."/>
            <person name="Yang W.-C."/>
            <person name="Schijlen E."/>
            <person name="Repin R."/>
            <person name="Schilthuizen M."/>
            <person name="Schranz E."/>
            <person name="Heidstra R."/>
            <person name="Miyata K."/>
            <person name="Fedorova E."/>
            <person name="Kohlen W."/>
            <person name="Bisseling T."/>
            <person name="Smit S."/>
            <person name="Geurts R."/>
        </authorList>
    </citation>
    <scope>NUCLEOTIDE SEQUENCE [LARGE SCALE GENOMIC DNA]</scope>
    <source>
        <strain evidence="2">cv. RG33-2</strain>
    </source>
</reference>
<sequence length="107" mass="11892">MRLLVSRKAALIRRGGIAGIGENVPLDPLLPASKAAFPDPCDQKPYLPINFEQMIHVVVYFHGSSTLKNVSKYVLLRLHVKVVLLPLVANFSNLISKAILITRNYNN</sequence>
<dbReference type="Proteomes" id="UP000237000">
    <property type="component" value="Unassembled WGS sequence"/>
</dbReference>
<gene>
    <name evidence="1" type="ORF">TorRG33x02_082950</name>
</gene>
<name>A0A2P5FE23_TREOI</name>
<organism evidence="1 2">
    <name type="scientific">Trema orientale</name>
    <name type="common">Charcoal tree</name>
    <name type="synonym">Celtis orientalis</name>
    <dbReference type="NCBI Taxonomy" id="63057"/>
    <lineage>
        <taxon>Eukaryota</taxon>
        <taxon>Viridiplantae</taxon>
        <taxon>Streptophyta</taxon>
        <taxon>Embryophyta</taxon>
        <taxon>Tracheophyta</taxon>
        <taxon>Spermatophyta</taxon>
        <taxon>Magnoliopsida</taxon>
        <taxon>eudicotyledons</taxon>
        <taxon>Gunneridae</taxon>
        <taxon>Pentapetalae</taxon>
        <taxon>rosids</taxon>
        <taxon>fabids</taxon>
        <taxon>Rosales</taxon>
        <taxon>Cannabaceae</taxon>
        <taxon>Trema</taxon>
    </lineage>
</organism>
<dbReference type="InParanoid" id="A0A2P5FE23"/>
<dbReference type="AlphaFoldDB" id="A0A2P5FE23"/>